<accession>A0A1H9HPW9</accession>
<evidence type="ECO:0000313" key="1">
    <source>
        <dbReference type="EMBL" id="SEQ64363.1"/>
    </source>
</evidence>
<dbReference type="InterPro" id="IPR020049">
    <property type="entry name" value="Major_capsid-like"/>
</dbReference>
<proteinExistence type="predicted"/>
<gene>
    <name evidence="1" type="ORF">SAMN05216522_1058</name>
</gene>
<keyword evidence="2" id="KW-1185">Reference proteome</keyword>
<dbReference type="STRING" id="988801.SAMN05216522_1058"/>
<dbReference type="Proteomes" id="UP000242515">
    <property type="component" value="Unassembled WGS sequence"/>
</dbReference>
<dbReference type="OrthoDB" id="9811942at2"/>
<dbReference type="Pfam" id="PF09950">
    <property type="entry name" value="Major_capside"/>
    <property type="match status" value="1"/>
</dbReference>
<dbReference type="PIRSF" id="PIRSF029202">
    <property type="entry name" value="UCP029202"/>
    <property type="match status" value="1"/>
</dbReference>
<dbReference type="EMBL" id="FOGC01000005">
    <property type="protein sequence ID" value="SEQ64363.1"/>
    <property type="molecule type" value="Genomic_DNA"/>
</dbReference>
<name>A0A1H9HPW9_9GAMM</name>
<sequence>MSQMNYDEADLCSIQAAAQHMNMDEGESIFLARELEVVKATVYEKEYPGLMATTLFPVTSEIPNWAKTFTYGVFDAVGMARIIADYSDELPNVGANYREETGKIFPLGTYYEYDLQEIRASQATGKNLSTRLANASRRAHDTKTNDLAFRGDADFQIVGVLAHPNIPVTTSAGWTTAAIAFTELKAAVVGINAITKGLHNANVIGLPPTAFATLSEAMPNTATSYLDYFRGQYQGITIYAVNELEDIDGAGTRGVLVMERDADNASMEIPQAFEQLPVQPNNLAFKVPCHSRVTGVQVYRPLTMHLIKGI</sequence>
<protein>
    <recommendedName>
        <fullName evidence="3">DUF2184 domain-containing protein</fullName>
    </recommendedName>
</protein>
<dbReference type="RefSeq" id="WP_092674821.1">
    <property type="nucleotide sequence ID" value="NZ_FOGC01000005.1"/>
</dbReference>
<evidence type="ECO:0008006" key="3">
    <source>
        <dbReference type="Google" id="ProtNLM"/>
    </source>
</evidence>
<organism evidence="1 2">
    <name type="scientific">Rosenbergiella nectarea</name>
    <dbReference type="NCBI Taxonomy" id="988801"/>
    <lineage>
        <taxon>Bacteria</taxon>
        <taxon>Pseudomonadati</taxon>
        <taxon>Pseudomonadota</taxon>
        <taxon>Gammaproteobacteria</taxon>
        <taxon>Enterobacterales</taxon>
        <taxon>Erwiniaceae</taxon>
        <taxon>Rosenbergiella</taxon>
    </lineage>
</organism>
<dbReference type="Gene3D" id="3.30.2400.30">
    <property type="match status" value="1"/>
</dbReference>
<reference evidence="2" key="1">
    <citation type="submission" date="2016-10" db="EMBL/GenBank/DDBJ databases">
        <authorList>
            <person name="Varghese N."/>
            <person name="Submissions S."/>
        </authorList>
    </citation>
    <scope>NUCLEOTIDE SEQUENCE [LARGE SCALE GENOMIC DNA]</scope>
    <source>
        <strain evidence="2">8N4</strain>
    </source>
</reference>
<evidence type="ECO:0000313" key="2">
    <source>
        <dbReference type="Proteomes" id="UP000242515"/>
    </source>
</evidence>
<dbReference type="AlphaFoldDB" id="A0A1H9HPW9"/>